<reference evidence="2 3" key="1">
    <citation type="journal article" date="2013" name="Genome Biol.">
        <title>The genome sequence of the most widely cultivated cacao type and its use to identify candidate genes regulating pod color.</title>
        <authorList>
            <person name="Motamayor J.C."/>
            <person name="Mockaitis K."/>
            <person name="Schmutz J."/>
            <person name="Haiminen N."/>
            <person name="Iii D.L."/>
            <person name="Cornejo O."/>
            <person name="Findley S.D."/>
            <person name="Zheng P."/>
            <person name="Utro F."/>
            <person name="Royaert S."/>
            <person name="Saski C."/>
            <person name="Jenkins J."/>
            <person name="Podicheti R."/>
            <person name="Zhao M."/>
            <person name="Scheffler B.E."/>
            <person name="Stack J.C."/>
            <person name="Feltus F.A."/>
            <person name="Mustiga G.M."/>
            <person name="Amores F."/>
            <person name="Phillips W."/>
            <person name="Marelli J.P."/>
            <person name="May G.D."/>
            <person name="Shapiro H."/>
            <person name="Ma J."/>
            <person name="Bustamante C.D."/>
            <person name="Schnell R.J."/>
            <person name="Main D."/>
            <person name="Gilbert D."/>
            <person name="Parida L."/>
            <person name="Kuhn D.N."/>
        </authorList>
    </citation>
    <scope>NUCLEOTIDE SEQUENCE [LARGE SCALE GENOMIC DNA]</scope>
    <source>
        <strain evidence="3">cv. Matina 1-6</strain>
    </source>
</reference>
<dbReference type="InterPro" id="IPR053151">
    <property type="entry name" value="RNase_H-like"/>
</dbReference>
<dbReference type="PANTHER" id="PTHR47723">
    <property type="entry name" value="OS05G0353850 PROTEIN"/>
    <property type="match status" value="1"/>
</dbReference>
<dbReference type="InterPro" id="IPR012337">
    <property type="entry name" value="RNaseH-like_sf"/>
</dbReference>
<dbReference type="InterPro" id="IPR002156">
    <property type="entry name" value="RNaseH_domain"/>
</dbReference>
<evidence type="ECO:0000259" key="1">
    <source>
        <dbReference type="Pfam" id="PF13456"/>
    </source>
</evidence>
<proteinExistence type="predicted"/>
<dbReference type="PANTHER" id="PTHR47723:SF22">
    <property type="entry name" value="RNASE H TYPE-1 DOMAIN-CONTAINING PROTEIN"/>
    <property type="match status" value="1"/>
</dbReference>
<sequence>MFSKDIGVSDSTTAELLAVREAATIYAASKWCSSSVLVLKCDNRNVVKWLTDPSDVPWRLRAMVIQIWSLLAKVDKWSITHIPRSANDMADTLAKKGVLRPYDFF</sequence>
<dbReference type="InterPro" id="IPR036397">
    <property type="entry name" value="RNaseH_sf"/>
</dbReference>
<dbReference type="Pfam" id="PF13456">
    <property type="entry name" value="RVT_3"/>
    <property type="match status" value="1"/>
</dbReference>
<dbReference type="CDD" id="cd06222">
    <property type="entry name" value="RNase_H_like"/>
    <property type="match status" value="1"/>
</dbReference>
<dbReference type="Gene3D" id="3.30.420.10">
    <property type="entry name" value="Ribonuclease H-like superfamily/Ribonuclease H"/>
    <property type="match status" value="1"/>
</dbReference>
<dbReference type="InParanoid" id="A0A061EIX8"/>
<organism evidence="2 3">
    <name type="scientific">Theobroma cacao</name>
    <name type="common">Cacao</name>
    <name type="synonym">Cocoa</name>
    <dbReference type="NCBI Taxonomy" id="3641"/>
    <lineage>
        <taxon>Eukaryota</taxon>
        <taxon>Viridiplantae</taxon>
        <taxon>Streptophyta</taxon>
        <taxon>Embryophyta</taxon>
        <taxon>Tracheophyta</taxon>
        <taxon>Spermatophyta</taxon>
        <taxon>Magnoliopsida</taxon>
        <taxon>eudicotyledons</taxon>
        <taxon>Gunneridae</taxon>
        <taxon>Pentapetalae</taxon>
        <taxon>rosids</taxon>
        <taxon>malvids</taxon>
        <taxon>Malvales</taxon>
        <taxon>Malvaceae</taxon>
        <taxon>Byttnerioideae</taxon>
        <taxon>Theobroma</taxon>
    </lineage>
</organism>
<dbReference type="InterPro" id="IPR044730">
    <property type="entry name" value="RNase_H-like_dom_plant"/>
</dbReference>
<evidence type="ECO:0000313" key="2">
    <source>
        <dbReference type="EMBL" id="EOY04598.1"/>
    </source>
</evidence>
<name>A0A061EIX8_THECC</name>
<accession>A0A061EIX8</accession>
<feature type="domain" description="RNase H type-1" evidence="1">
    <location>
        <begin position="9"/>
        <end position="96"/>
    </location>
</feature>
<gene>
    <name evidence="2" type="ORF">TCM_019820</name>
</gene>
<dbReference type="AlphaFoldDB" id="A0A061EIX8"/>
<evidence type="ECO:0000313" key="3">
    <source>
        <dbReference type="Proteomes" id="UP000026915"/>
    </source>
</evidence>
<dbReference type="Gramene" id="EOY04598">
    <property type="protein sequence ID" value="EOY04598"/>
    <property type="gene ID" value="TCM_019820"/>
</dbReference>
<dbReference type="GO" id="GO:0003676">
    <property type="term" value="F:nucleic acid binding"/>
    <property type="evidence" value="ECO:0007669"/>
    <property type="project" value="InterPro"/>
</dbReference>
<dbReference type="GO" id="GO:0004523">
    <property type="term" value="F:RNA-DNA hybrid ribonuclease activity"/>
    <property type="evidence" value="ECO:0007669"/>
    <property type="project" value="InterPro"/>
</dbReference>
<dbReference type="Proteomes" id="UP000026915">
    <property type="component" value="Chromosome 4"/>
</dbReference>
<protein>
    <recommendedName>
        <fullName evidence="1">RNase H type-1 domain-containing protein</fullName>
    </recommendedName>
</protein>
<dbReference type="SUPFAM" id="SSF53098">
    <property type="entry name" value="Ribonuclease H-like"/>
    <property type="match status" value="1"/>
</dbReference>
<dbReference type="EMBL" id="CM001882">
    <property type="protein sequence ID" value="EOY04598.1"/>
    <property type="molecule type" value="Genomic_DNA"/>
</dbReference>
<keyword evidence="3" id="KW-1185">Reference proteome</keyword>
<dbReference type="HOGENOM" id="CLU_000680_21_3_1"/>